<dbReference type="EMBL" id="CP015103">
    <property type="protein sequence ID" value="ASJ09057.1"/>
    <property type="molecule type" value="Genomic_DNA"/>
</dbReference>
<proteinExistence type="predicted"/>
<dbReference type="OrthoDB" id="85598at2157"/>
<protein>
    <submittedName>
        <fullName evidence="1">Protein frxA</fullName>
    </submittedName>
</protein>
<dbReference type="GeneID" id="33318046"/>
<name>A0A2Z2MQW8_9EURY</name>
<dbReference type="Gene3D" id="3.40.50.1450">
    <property type="entry name" value="HybD-like"/>
    <property type="match status" value="1"/>
</dbReference>
<accession>A0A2Z2MQW8</accession>
<dbReference type="SUPFAM" id="SSF53163">
    <property type="entry name" value="HybD-like"/>
    <property type="match status" value="1"/>
</dbReference>
<dbReference type="InterPro" id="IPR000671">
    <property type="entry name" value="Peptidase_A31"/>
</dbReference>
<dbReference type="Proteomes" id="UP000250125">
    <property type="component" value="Chromosome"/>
</dbReference>
<reference evidence="1 2" key="1">
    <citation type="submission" date="2016-04" db="EMBL/GenBank/DDBJ databases">
        <title>Complete genome sequence of Thermococcus siculi type strain RG-20.</title>
        <authorList>
            <person name="Oger P.M."/>
        </authorList>
    </citation>
    <scope>NUCLEOTIDE SEQUENCE [LARGE SCALE GENOMIC DNA]</scope>
    <source>
        <strain evidence="1 2">RG-20</strain>
    </source>
</reference>
<dbReference type="Pfam" id="PF01750">
    <property type="entry name" value="HycI"/>
    <property type="match status" value="1"/>
</dbReference>
<evidence type="ECO:0000313" key="1">
    <source>
        <dbReference type="EMBL" id="ASJ09057.1"/>
    </source>
</evidence>
<dbReference type="PRINTS" id="PR00446">
    <property type="entry name" value="HYDRGNUPTAKE"/>
</dbReference>
<organism evidence="1 2">
    <name type="scientific">Thermococcus siculi</name>
    <dbReference type="NCBI Taxonomy" id="72803"/>
    <lineage>
        <taxon>Archaea</taxon>
        <taxon>Methanobacteriati</taxon>
        <taxon>Methanobacteriota</taxon>
        <taxon>Thermococci</taxon>
        <taxon>Thermococcales</taxon>
        <taxon>Thermococcaceae</taxon>
        <taxon>Thermococcus</taxon>
    </lineage>
</organism>
<dbReference type="CDD" id="cd00518">
    <property type="entry name" value="H2MP"/>
    <property type="match status" value="1"/>
</dbReference>
<evidence type="ECO:0000313" key="2">
    <source>
        <dbReference type="Proteomes" id="UP000250125"/>
    </source>
</evidence>
<dbReference type="GO" id="GO:0016485">
    <property type="term" value="P:protein processing"/>
    <property type="evidence" value="ECO:0007669"/>
    <property type="project" value="TreeGrafter"/>
</dbReference>
<dbReference type="GO" id="GO:0008047">
    <property type="term" value="F:enzyme activator activity"/>
    <property type="evidence" value="ECO:0007669"/>
    <property type="project" value="InterPro"/>
</dbReference>
<dbReference type="RefSeq" id="WP_088856290.1">
    <property type="nucleotide sequence ID" value="NZ_CP015103.1"/>
</dbReference>
<dbReference type="AlphaFoldDB" id="A0A2Z2MQW8"/>
<gene>
    <name evidence="1" type="ORF">A3L11_07370</name>
</gene>
<sequence>METLILALGNELMKDDGVGLKAGRILLERGYNVLEVGTDIFRLSSHYKGEERLVIIDAILSDKLKPGEVIHLRGEEVFKKLRGEIRSAHFMGAIDGLKLLMALDERLARAEIHFIGVVAREIDLGMELSEDVEKALPRVVELVEKLSGDRIPESKN</sequence>
<dbReference type="PANTHER" id="PTHR30302">
    <property type="entry name" value="HYDROGENASE 1 MATURATION PROTEASE"/>
    <property type="match status" value="1"/>
</dbReference>
<dbReference type="InterPro" id="IPR023430">
    <property type="entry name" value="Pept_HybD-like_dom_sf"/>
</dbReference>
<dbReference type="KEGG" id="tsl:A3L11_07370"/>
<dbReference type="NCBIfam" id="TIGR00072">
    <property type="entry name" value="hydrog_prot"/>
    <property type="match status" value="1"/>
</dbReference>
<dbReference type="PANTHER" id="PTHR30302:SF7">
    <property type="entry name" value="F420-NONREDUCING HYDROGENASE II"/>
    <property type="match status" value="1"/>
</dbReference>
<dbReference type="GO" id="GO:0004175">
    <property type="term" value="F:endopeptidase activity"/>
    <property type="evidence" value="ECO:0007669"/>
    <property type="project" value="TreeGrafter"/>
</dbReference>
<keyword evidence="2" id="KW-1185">Reference proteome</keyword>